<evidence type="ECO:0000313" key="1">
    <source>
        <dbReference type="EMBL" id="EER44793.1"/>
    </source>
</evidence>
<reference evidence="2" key="1">
    <citation type="submission" date="2009-05" db="EMBL/GenBank/DDBJ databases">
        <title>The genome sequence of Ajellomyces capsulatus strain H143.</title>
        <authorList>
            <person name="Champion M."/>
            <person name="Cuomo C.A."/>
            <person name="Ma L.-J."/>
            <person name="Henn M.R."/>
            <person name="Sil A."/>
            <person name="Goldman B."/>
            <person name="Young S.K."/>
            <person name="Kodira C.D."/>
            <person name="Zeng Q."/>
            <person name="Koehrsen M."/>
            <person name="Alvarado L."/>
            <person name="Berlin A.M."/>
            <person name="Borenstein D."/>
            <person name="Chen Z."/>
            <person name="Engels R."/>
            <person name="Freedman E."/>
            <person name="Gellesch M."/>
            <person name="Goldberg J."/>
            <person name="Griggs A."/>
            <person name="Gujja S."/>
            <person name="Heiman D.I."/>
            <person name="Hepburn T.A."/>
            <person name="Howarth C."/>
            <person name="Jen D."/>
            <person name="Larson L."/>
            <person name="Lewis B."/>
            <person name="Mehta T."/>
            <person name="Park D."/>
            <person name="Pearson M."/>
            <person name="Roberts A."/>
            <person name="Saif S."/>
            <person name="Shea T.D."/>
            <person name="Shenoy N."/>
            <person name="Sisk P."/>
            <person name="Stolte C."/>
            <person name="Sykes S."/>
            <person name="Walk T."/>
            <person name="White J."/>
            <person name="Yandava C."/>
            <person name="Klein B."/>
            <person name="McEwen J.G."/>
            <person name="Puccia R."/>
            <person name="Goldman G.H."/>
            <person name="Felipe M.S."/>
            <person name="Nino-Vega G."/>
            <person name="San-Blas G."/>
            <person name="Taylor J.W."/>
            <person name="Mendoza L."/>
            <person name="Galagan J.E."/>
            <person name="Nusbaum C."/>
            <person name="Birren B.W."/>
        </authorList>
    </citation>
    <scope>NUCLEOTIDE SEQUENCE [LARGE SCALE GENOMIC DNA]</scope>
    <source>
        <strain evidence="2">H143</strain>
    </source>
</reference>
<accession>C6H551</accession>
<dbReference type="HOGENOM" id="CLU_2209271_0_0_1"/>
<sequence length="107" mass="11987">MSTSDIHNALHQESMKALLVTAVRLPTQRSGYQPSPSWLEVRICISHDPEDKYIQVWVPCAACGVVGYGSAIIQRRTGNCCSTAEEGRQYWVIGLLIRIGQEPMQRK</sequence>
<name>C6H551_AJECH</name>
<evidence type="ECO:0000313" key="2">
    <source>
        <dbReference type="Proteomes" id="UP000002624"/>
    </source>
</evidence>
<dbReference type="Proteomes" id="UP000002624">
    <property type="component" value="Unassembled WGS sequence"/>
</dbReference>
<dbReference type="AlphaFoldDB" id="C6H551"/>
<dbReference type="VEuPathDB" id="FungiDB:HCDG_00372"/>
<protein>
    <submittedName>
        <fullName evidence="1">Uncharacterized protein</fullName>
    </submittedName>
</protein>
<organism evidence="1 2">
    <name type="scientific">Ajellomyces capsulatus (strain H143)</name>
    <name type="common">Darling's disease fungus</name>
    <name type="synonym">Histoplasma capsulatum</name>
    <dbReference type="NCBI Taxonomy" id="544712"/>
    <lineage>
        <taxon>Eukaryota</taxon>
        <taxon>Fungi</taxon>
        <taxon>Dikarya</taxon>
        <taxon>Ascomycota</taxon>
        <taxon>Pezizomycotina</taxon>
        <taxon>Eurotiomycetes</taxon>
        <taxon>Eurotiomycetidae</taxon>
        <taxon>Onygenales</taxon>
        <taxon>Ajellomycetaceae</taxon>
        <taxon>Histoplasma</taxon>
    </lineage>
</organism>
<gene>
    <name evidence="1" type="ORF">HCDG_00372</name>
</gene>
<proteinExistence type="predicted"/>
<dbReference type="EMBL" id="GG692419">
    <property type="protein sequence ID" value="EER44793.1"/>
    <property type="molecule type" value="Genomic_DNA"/>
</dbReference>